<sequence>MQLVGRAIRPVWKLGKFWGGDMANENLNRIGVVSSVDTDTGKVRVIFPDMDDMVSPELPLLTTGTGWGLSNAMPEPGDNVVCIFLGNGKPDGVCLGALYDGSYDMPADQSQRGIYFEDGSYAYFDKNTGSIEINAVGAVNVQAKTVSIQAESVQITAQTVEINASNVNINAPAVRFAGNVTVVGSVKELNEPIEGE</sequence>
<dbReference type="EMBL" id="PNXQ01000013">
    <property type="protein sequence ID" value="TKH43469.1"/>
    <property type="molecule type" value="Genomic_DNA"/>
</dbReference>
<dbReference type="Gene3D" id="2.40.50.230">
    <property type="entry name" value="Gp5 N-terminal domain"/>
    <property type="match status" value="1"/>
</dbReference>
<gene>
    <name evidence="1" type="ORF">C1I60_14355</name>
</gene>
<dbReference type="InterPro" id="IPR013046">
    <property type="entry name" value="GpV/Gp45"/>
</dbReference>
<dbReference type="Proteomes" id="UP000308114">
    <property type="component" value="Unassembled WGS sequence"/>
</dbReference>
<comment type="caution">
    <text evidence="1">The sequence shown here is derived from an EMBL/GenBank/DDBJ whole genome shotgun (WGS) entry which is preliminary data.</text>
</comment>
<proteinExistence type="predicted"/>
<accession>A0A4U2PXL2</accession>
<dbReference type="NCBIfam" id="TIGR01644">
    <property type="entry name" value="phage_P2_V"/>
    <property type="match status" value="1"/>
</dbReference>
<dbReference type="Gene3D" id="6.20.150.10">
    <property type="match status" value="1"/>
</dbReference>
<evidence type="ECO:0000313" key="1">
    <source>
        <dbReference type="EMBL" id="TKH43469.1"/>
    </source>
</evidence>
<organism evidence="1 2">
    <name type="scientific">Paenibacillus terrae</name>
    <dbReference type="NCBI Taxonomy" id="159743"/>
    <lineage>
        <taxon>Bacteria</taxon>
        <taxon>Bacillati</taxon>
        <taxon>Bacillota</taxon>
        <taxon>Bacilli</taxon>
        <taxon>Bacillales</taxon>
        <taxon>Paenibacillaceae</taxon>
        <taxon>Paenibacillus</taxon>
    </lineage>
</organism>
<name>A0A4U2PXL2_9BACL</name>
<dbReference type="InterPro" id="IPR037026">
    <property type="entry name" value="Vgr_OB-fold_dom_sf"/>
</dbReference>
<dbReference type="AlphaFoldDB" id="A0A4U2PXL2"/>
<reference evidence="1 2" key="1">
    <citation type="submission" date="2018-01" db="EMBL/GenBank/DDBJ databases">
        <title>Bacillales members from the olive rhizosphere are effective biological control agents against Verticillium dahliae.</title>
        <authorList>
            <person name="Gomez-Lama C."/>
            <person name="Legarda G."/>
            <person name="Ruano-Rosa D."/>
            <person name="Pizarro-Tobias P."/>
            <person name="Valverde-Corredor A."/>
            <person name="Niqui J.L."/>
            <person name="Trivino J.C."/>
            <person name="Roca A."/>
            <person name="Mercado-Blanco J."/>
        </authorList>
    </citation>
    <scope>NUCLEOTIDE SEQUENCE [LARGE SCALE GENOMIC DNA]</scope>
    <source>
        <strain evidence="1 2">PIC167</strain>
    </source>
</reference>
<evidence type="ECO:0000313" key="2">
    <source>
        <dbReference type="Proteomes" id="UP000308114"/>
    </source>
</evidence>
<protein>
    <submittedName>
        <fullName evidence="1">Uncharacterized protein</fullName>
    </submittedName>
</protein>